<evidence type="ECO:0000256" key="1">
    <source>
        <dbReference type="SAM" id="Phobius"/>
    </source>
</evidence>
<sequence length="240" mass="24221">MRGLDIVLAAMSVLFDPIPYLLLIGMIQLFRRRPTGVLLALVGVVIPVLGSTANQLVEGGSNSPGPVAAVLIIIFDALVVVTALVATAASTHGPHPRPAVTAGVGASVFLVQRSATSLAQVPVIVFAMFATRHDSGASLRPGLGPWLSWHVARESQHRDGLPFSVGLAALTIVLVLSIISIVAGAGPSHGTGFLVGTIGAVGVFIASEAGALVLGASIVSPGDLRSNGEGGLTTSLSCCS</sequence>
<organism evidence="2 3">
    <name type="scientific">Actinomyces naeslundii</name>
    <dbReference type="NCBI Taxonomy" id="1655"/>
    <lineage>
        <taxon>Bacteria</taxon>
        <taxon>Bacillati</taxon>
        <taxon>Actinomycetota</taxon>
        <taxon>Actinomycetes</taxon>
        <taxon>Actinomycetales</taxon>
        <taxon>Actinomycetaceae</taxon>
        <taxon>Actinomyces</taxon>
    </lineage>
</organism>
<proteinExistence type="predicted"/>
<dbReference type="Proteomes" id="UP000186781">
    <property type="component" value="Unassembled WGS sequence"/>
</dbReference>
<keyword evidence="1" id="KW-0812">Transmembrane</keyword>
<protein>
    <recommendedName>
        <fullName evidence="4">Integral membrane protein</fullName>
    </recommendedName>
</protein>
<feature type="transmembrane region" description="Helical" evidence="1">
    <location>
        <begin position="6"/>
        <end position="30"/>
    </location>
</feature>
<keyword evidence="1" id="KW-1133">Transmembrane helix</keyword>
<reference evidence="2 3" key="1">
    <citation type="submission" date="2016-12" db="EMBL/GenBank/DDBJ databases">
        <title>Genomic comparison of strains in the 'Actinomyces naeslundii' group.</title>
        <authorList>
            <person name="Mughal S.R."/>
            <person name="Do T."/>
            <person name="Gilbert S.C."/>
            <person name="Witherden E.A."/>
            <person name="Didelot X."/>
            <person name="Beighton D."/>
        </authorList>
    </citation>
    <scope>NUCLEOTIDE SEQUENCE [LARGE SCALE GENOMIC DNA]</scope>
    <source>
        <strain evidence="2 3">WE6B-3</strain>
    </source>
</reference>
<evidence type="ECO:0000313" key="2">
    <source>
        <dbReference type="EMBL" id="OLO85381.1"/>
    </source>
</evidence>
<accession>A0ABX3F449</accession>
<comment type="caution">
    <text evidence="2">The sequence shown here is derived from an EMBL/GenBank/DDBJ whole genome shotgun (WGS) entry which is preliminary data.</text>
</comment>
<dbReference type="RefSeq" id="WP_075409718.1">
    <property type="nucleotide sequence ID" value="NZ_MSKX01000008.1"/>
</dbReference>
<keyword evidence="3" id="KW-1185">Reference proteome</keyword>
<feature type="transmembrane region" description="Helical" evidence="1">
    <location>
        <begin position="37"/>
        <end position="57"/>
    </location>
</feature>
<feature type="transmembrane region" description="Helical" evidence="1">
    <location>
        <begin position="163"/>
        <end position="186"/>
    </location>
</feature>
<evidence type="ECO:0008006" key="4">
    <source>
        <dbReference type="Google" id="ProtNLM"/>
    </source>
</evidence>
<gene>
    <name evidence="2" type="ORF">BKH13_03075</name>
</gene>
<evidence type="ECO:0000313" key="3">
    <source>
        <dbReference type="Proteomes" id="UP000186781"/>
    </source>
</evidence>
<name>A0ABX3F449_ACTNA</name>
<dbReference type="EMBL" id="MSKX01000008">
    <property type="protein sequence ID" value="OLO85381.1"/>
    <property type="molecule type" value="Genomic_DNA"/>
</dbReference>
<feature type="transmembrane region" description="Helical" evidence="1">
    <location>
        <begin position="69"/>
        <end position="89"/>
    </location>
</feature>
<keyword evidence="1" id="KW-0472">Membrane</keyword>
<feature type="transmembrane region" description="Helical" evidence="1">
    <location>
        <begin position="192"/>
        <end position="219"/>
    </location>
</feature>